<keyword evidence="2 6" id="KW-0812">Transmembrane</keyword>
<dbReference type="AlphaFoldDB" id="A0A6J4MUZ5"/>
<name>A0A6J4MUZ5_9ACTN</name>
<feature type="transmembrane region" description="Helical" evidence="6">
    <location>
        <begin position="20"/>
        <end position="48"/>
    </location>
</feature>
<organism evidence="7">
    <name type="scientific">uncultured Nocardioidaceae bacterium</name>
    <dbReference type="NCBI Taxonomy" id="253824"/>
    <lineage>
        <taxon>Bacteria</taxon>
        <taxon>Bacillati</taxon>
        <taxon>Actinomycetota</taxon>
        <taxon>Actinomycetes</taxon>
        <taxon>Propionibacteriales</taxon>
        <taxon>Nocardioidaceae</taxon>
        <taxon>environmental samples</taxon>
    </lineage>
</organism>
<feature type="transmembrane region" description="Helical" evidence="6">
    <location>
        <begin position="118"/>
        <end position="143"/>
    </location>
</feature>
<feature type="transmembrane region" description="Helical" evidence="6">
    <location>
        <begin position="237"/>
        <end position="257"/>
    </location>
</feature>
<gene>
    <name evidence="7" type="ORF">AVDCRST_MAG21-565</name>
</gene>
<dbReference type="Pfam" id="PF02361">
    <property type="entry name" value="CbiQ"/>
    <property type="match status" value="1"/>
</dbReference>
<evidence type="ECO:0000256" key="2">
    <source>
        <dbReference type="ARBA" id="ARBA00022692"/>
    </source>
</evidence>
<evidence type="ECO:0000256" key="1">
    <source>
        <dbReference type="ARBA" id="ARBA00004141"/>
    </source>
</evidence>
<feature type="transmembrane region" description="Helical" evidence="6">
    <location>
        <begin position="303"/>
        <end position="325"/>
    </location>
</feature>
<feature type="transmembrane region" description="Helical" evidence="6">
    <location>
        <begin position="337"/>
        <end position="356"/>
    </location>
</feature>
<evidence type="ECO:0000256" key="5">
    <source>
        <dbReference type="SAM" id="MobiDB-lite"/>
    </source>
</evidence>
<dbReference type="EMBL" id="CADCUL010000072">
    <property type="protein sequence ID" value="CAA9369573.1"/>
    <property type="molecule type" value="Genomic_DNA"/>
</dbReference>
<evidence type="ECO:0000256" key="3">
    <source>
        <dbReference type="ARBA" id="ARBA00022989"/>
    </source>
</evidence>
<sequence>MRPVDSPAYPRPLHPGAWWLWAIGLAAAAGRTLNPVLLALLLAVAGFVVTARRSRAPWAYAYGAFLKLGLIIIVIRIVLQALLSSESQGIHVLVDLPQVPLPEWAAGLKLGGLVTSEAVLIAFSQGLQLATIICCVGAANALASASRLLRTVPAALYEVGVSAVVALTFAPQLVTDAARVRAAQRLRGHDGSGLGSLRRTAMPVLEGALDRSVELAAAMDSRGYGRRGDVSVAARRLTTGLVLGGVVGVGVGLYGLLDASVQGALGMPVLVIGVLLAVTGLVQGGRRTRRTRYRPDAWALPEWCVVASGVGCAVLMFVVAARYPAAAYPAYPLEVPAVPVLALVAVLAGLLPAVVAPPPPDRRPSRPVAVDAEPVAGRASRTAR</sequence>
<feature type="region of interest" description="Disordered" evidence="5">
    <location>
        <begin position="359"/>
        <end position="384"/>
    </location>
</feature>
<dbReference type="PANTHER" id="PTHR33514">
    <property type="entry name" value="PROTEIN ABCI12, CHLOROPLASTIC"/>
    <property type="match status" value="1"/>
</dbReference>
<dbReference type="InterPro" id="IPR003339">
    <property type="entry name" value="ABC/ECF_trnsptr_transmembrane"/>
</dbReference>
<feature type="transmembrane region" description="Helical" evidence="6">
    <location>
        <begin position="263"/>
        <end position="282"/>
    </location>
</feature>
<reference evidence="7" key="1">
    <citation type="submission" date="2020-02" db="EMBL/GenBank/DDBJ databases">
        <authorList>
            <person name="Meier V. D."/>
        </authorList>
    </citation>
    <scope>NUCLEOTIDE SEQUENCE</scope>
    <source>
        <strain evidence="7">AVDCRST_MAG21</strain>
    </source>
</reference>
<keyword evidence="3 6" id="KW-1133">Transmembrane helix</keyword>
<dbReference type="PANTHER" id="PTHR33514:SF15">
    <property type="entry name" value="COBALT TRANSPORT PROTEIN"/>
    <property type="match status" value="1"/>
</dbReference>
<proteinExistence type="predicted"/>
<protein>
    <submittedName>
        <fullName evidence="7">Transmembrane component CbrV of energizing module of predicted cobalamin ECF transporter</fullName>
    </submittedName>
</protein>
<evidence type="ECO:0000313" key="7">
    <source>
        <dbReference type="EMBL" id="CAA9369573.1"/>
    </source>
</evidence>
<dbReference type="CDD" id="cd16914">
    <property type="entry name" value="EcfT"/>
    <property type="match status" value="1"/>
</dbReference>
<evidence type="ECO:0000256" key="4">
    <source>
        <dbReference type="ARBA" id="ARBA00023136"/>
    </source>
</evidence>
<feature type="transmembrane region" description="Helical" evidence="6">
    <location>
        <begin position="60"/>
        <end position="79"/>
    </location>
</feature>
<dbReference type="GO" id="GO:0005886">
    <property type="term" value="C:plasma membrane"/>
    <property type="evidence" value="ECO:0007669"/>
    <property type="project" value="UniProtKB-ARBA"/>
</dbReference>
<accession>A0A6J4MUZ5</accession>
<evidence type="ECO:0000256" key="6">
    <source>
        <dbReference type="SAM" id="Phobius"/>
    </source>
</evidence>
<comment type="subcellular location">
    <subcellularLocation>
        <location evidence="1">Membrane</location>
        <topology evidence="1">Multi-pass membrane protein</topology>
    </subcellularLocation>
</comment>
<keyword evidence="4 6" id="KW-0472">Membrane</keyword>